<dbReference type="PANTHER" id="PTHR30037:SF4">
    <property type="entry name" value="DNA-3-METHYLADENINE GLYCOSYLASE I"/>
    <property type="match status" value="1"/>
</dbReference>
<proteinExistence type="predicted"/>
<dbReference type="Pfam" id="PF03352">
    <property type="entry name" value="Adenine_glyco"/>
    <property type="match status" value="1"/>
</dbReference>
<accession>A0ABY5SDA9</accession>
<protein>
    <submittedName>
        <fullName evidence="1">DNA-3-methyladenine glycosylase I</fullName>
    </submittedName>
</protein>
<dbReference type="InterPro" id="IPR004597">
    <property type="entry name" value="Tag"/>
</dbReference>
<sequence length="188" mass="21602">MTIRCGWVNDDPLYMAYHDQEWGVPVHDDQKLFEMITLEGAQAGLSWYTVLKKREAYREAFDGFDFEKVAAYDDAKAAELLLNEGIVRNRLKIASTIGNARAFIRVREEFGSFDRYIWSFVGGKPIRNQWKELKEVPAQTIVSDAMSKDLRKRGFKFVGSTICYAFMQAVGMVNDHVESCFCYGKQPI</sequence>
<dbReference type="InterPro" id="IPR052891">
    <property type="entry name" value="DNA-3mA_glycosylase"/>
</dbReference>
<name>A0ABY5SDA9_9BACL</name>
<reference evidence="1" key="1">
    <citation type="submission" date="2022-01" db="EMBL/GenBank/DDBJ databases">
        <title>Paenibacillus spongiae sp. nov., isolated from marine sponge.</title>
        <authorList>
            <person name="Li Z."/>
            <person name="Zhang M."/>
        </authorList>
    </citation>
    <scope>NUCLEOTIDE SEQUENCE</scope>
    <source>
        <strain evidence="1">PHS-Z3</strain>
    </source>
</reference>
<dbReference type="SUPFAM" id="SSF48150">
    <property type="entry name" value="DNA-glycosylase"/>
    <property type="match status" value="1"/>
</dbReference>
<evidence type="ECO:0000313" key="2">
    <source>
        <dbReference type="Proteomes" id="UP001057877"/>
    </source>
</evidence>
<dbReference type="Proteomes" id="UP001057877">
    <property type="component" value="Chromosome"/>
</dbReference>
<dbReference type="InterPro" id="IPR011257">
    <property type="entry name" value="DNA_glycosylase"/>
</dbReference>
<dbReference type="InterPro" id="IPR005019">
    <property type="entry name" value="Adenine_glyco"/>
</dbReference>
<dbReference type="RefSeq" id="WP_258387981.1">
    <property type="nucleotide sequence ID" value="NZ_CP091430.1"/>
</dbReference>
<evidence type="ECO:0000313" key="1">
    <source>
        <dbReference type="EMBL" id="UVI31921.1"/>
    </source>
</evidence>
<dbReference type="PANTHER" id="PTHR30037">
    <property type="entry name" value="DNA-3-METHYLADENINE GLYCOSYLASE 1"/>
    <property type="match status" value="1"/>
</dbReference>
<dbReference type="NCBIfam" id="TIGR00624">
    <property type="entry name" value="tag"/>
    <property type="match status" value="1"/>
</dbReference>
<dbReference type="Gene3D" id="1.10.340.30">
    <property type="entry name" value="Hypothetical protein, domain 2"/>
    <property type="match status" value="1"/>
</dbReference>
<keyword evidence="2" id="KW-1185">Reference proteome</keyword>
<dbReference type="EMBL" id="CP091430">
    <property type="protein sequence ID" value="UVI31921.1"/>
    <property type="molecule type" value="Genomic_DNA"/>
</dbReference>
<gene>
    <name evidence="1" type="ORF">L1F29_08930</name>
</gene>
<organism evidence="1 2">
    <name type="scientific">Paenibacillus spongiae</name>
    <dbReference type="NCBI Taxonomy" id="2909671"/>
    <lineage>
        <taxon>Bacteria</taxon>
        <taxon>Bacillati</taxon>
        <taxon>Bacillota</taxon>
        <taxon>Bacilli</taxon>
        <taxon>Bacillales</taxon>
        <taxon>Paenibacillaceae</taxon>
        <taxon>Paenibacillus</taxon>
    </lineage>
</organism>